<dbReference type="RefSeq" id="WP_328955077.1">
    <property type="nucleotide sequence ID" value="NZ_CP108110.1"/>
</dbReference>
<evidence type="ECO:0000256" key="2">
    <source>
        <dbReference type="ARBA" id="ARBA00022723"/>
    </source>
</evidence>
<dbReference type="InterPro" id="IPR002125">
    <property type="entry name" value="CMP_dCMP_dom"/>
</dbReference>
<evidence type="ECO:0000256" key="4">
    <source>
        <dbReference type="ARBA" id="ARBA00022833"/>
    </source>
</evidence>
<feature type="domain" description="CMP/dCMP-type deaminase" evidence="5">
    <location>
        <begin position="16"/>
        <end position="137"/>
    </location>
</feature>
<dbReference type="Pfam" id="PF00383">
    <property type="entry name" value="dCMP_cyt_deam_1"/>
    <property type="match status" value="1"/>
</dbReference>
<dbReference type="Proteomes" id="UP001432222">
    <property type="component" value="Chromosome"/>
</dbReference>
<keyword evidence="7" id="KW-1185">Reference proteome</keyword>
<comment type="similarity">
    <text evidence="1">Belongs to the cytidine and deoxycytidylate deaminase family.</text>
</comment>
<dbReference type="CDD" id="cd01283">
    <property type="entry name" value="cytidine_deaminase"/>
    <property type="match status" value="1"/>
</dbReference>
<evidence type="ECO:0000256" key="1">
    <source>
        <dbReference type="ARBA" id="ARBA00006576"/>
    </source>
</evidence>
<dbReference type="PROSITE" id="PS00903">
    <property type="entry name" value="CYT_DCMP_DEAMINASES_1"/>
    <property type="match status" value="1"/>
</dbReference>
<organism evidence="6 7">
    <name type="scientific">Kitasatospora purpeofusca</name>
    <dbReference type="NCBI Taxonomy" id="67352"/>
    <lineage>
        <taxon>Bacteria</taxon>
        <taxon>Bacillati</taxon>
        <taxon>Actinomycetota</taxon>
        <taxon>Actinomycetes</taxon>
        <taxon>Kitasatosporales</taxon>
        <taxon>Streptomycetaceae</taxon>
        <taxon>Kitasatospora</taxon>
    </lineage>
</organism>
<evidence type="ECO:0000259" key="5">
    <source>
        <dbReference type="PROSITE" id="PS51747"/>
    </source>
</evidence>
<dbReference type="PANTHER" id="PTHR11644">
    <property type="entry name" value="CYTIDINE DEAMINASE"/>
    <property type="match status" value="1"/>
</dbReference>
<dbReference type="SUPFAM" id="SSF53927">
    <property type="entry name" value="Cytidine deaminase-like"/>
    <property type="match status" value="1"/>
</dbReference>
<name>A0ABZ1TZI3_9ACTN</name>
<keyword evidence="2" id="KW-0479">Metal-binding</keyword>
<sequence length="158" mass="16784">MSELYMLNPAAGCPEPQAARLVSAAYDTIRRRYAEGRHQIGAAIIAADGKVFVGIHLEAMVGRYSVCAEAAALAAARLHSDQQLLAVAAVRYPKPSETAASARIVSPCGGCRELLLDHAPTMQVVIPQGAQGVFAPLQNMLPMKYVGTKWAQLPTTTP</sequence>
<dbReference type="PROSITE" id="PS51747">
    <property type="entry name" value="CYT_DCMP_DEAMINASES_2"/>
    <property type="match status" value="1"/>
</dbReference>
<dbReference type="PANTHER" id="PTHR11644:SF2">
    <property type="entry name" value="CYTIDINE DEAMINASE"/>
    <property type="match status" value="1"/>
</dbReference>
<dbReference type="EMBL" id="CP108110">
    <property type="protein sequence ID" value="WUQ84188.1"/>
    <property type="molecule type" value="Genomic_DNA"/>
</dbReference>
<keyword evidence="3" id="KW-0378">Hydrolase</keyword>
<accession>A0ABZ1TZI3</accession>
<evidence type="ECO:0000313" key="7">
    <source>
        <dbReference type="Proteomes" id="UP001432222"/>
    </source>
</evidence>
<dbReference type="InterPro" id="IPR016193">
    <property type="entry name" value="Cytidine_deaminase-like"/>
</dbReference>
<gene>
    <name evidence="6" type="ORF">OHA16_15210</name>
</gene>
<evidence type="ECO:0000256" key="3">
    <source>
        <dbReference type="ARBA" id="ARBA00022801"/>
    </source>
</evidence>
<dbReference type="Gene3D" id="3.40.140.10">
    <property type="entry name" value="Cytidine Deaminase, domain 2"/>
    <property type="match status" value="1"/>
</dbReference>
<reference evidence="6" key="1">
    <citation type="submission" date="2022-10" db="EMBL/GenBank/DDBJ databases">
        <title>The complete genomes of actinobacterial strains from the NBC collection.</title>
        <authorList>
            <person name="Joergensen T.S."/>
            <person name="Alvarez Arevalo M."/>
            <person name="Sterndorff E.B."/>
            <person name="Faurdal D."/>
            <person name="Vuksanovic O."/>
            <person name="Mourched A.-S."/>
            <person name="Charusanti P."/>
            <person name="Shaw S."/>
            <person name="Blin K."/>
            <person name="Weber T."/>
        </authorList>
    </citation>
    <scope>NUCLEOTIDE SEQUENCE</scope>
    <source>
        <strain evidence="6">NBC_00222</strain>
    </source>
</reference>
<keyword evidence="4" id="KW-0862">Zinc</keyword>
<proteinExistence type="inferred from homology"/>
<dbReference type="InterPro" id="IPR016192">
    <property type="entry name" value="APOBEC/CMP_deaminase_Zn-bd"/>
</dbReference>
<protein>
    <recommendedName>
        <fullName evidence="5">CMP/dCMP-type deaminase domain-containing protein</fullName>
    </recommendedName>
</protein>
<dbReference type="InterPro" id="IPR050202">
    <property type="entry name" value="Cyt/Deoxycyt_deaminase"/>
</dbReference>
<evidence type="ECO:0000313" key="6">
    <source>
        <dbReference type="EMBL" id="WUQ84188.1"/>
    </source>
</evidence>